<reference evidence="3 4" key="1">
    <citation type="submission" date="2019-06" db="EMBL/GenBank/DDBJ databases">
        <title>Whole genome shotgun sequence of Cellulomonas uda NBRC 3747.</title>
        <authorList>
            <person name="Hosoyama A."/>
            <person name="Uohara A."/>
            <person name="Ohji S."/>
            <person name="Ichikawa N."/>
        </authorList>
    </citation>
    <scope>NUCLEOTIDE SEQUENCE [LARGE SCALE GENOMIC DNA]</scope>
    <source>
        <strain evidence="3 4">NBRC 3747</strain>
    </source>
</reference>
<dbReference type="GO" id="GO:0016787">
    <property type="term" value="F:hydrolase activity"/>
    <property type="evidence" value="ECO:0007669"/>
    <property type="project" value="UniProtKB-KW"/>
</dbReference>
<dbReference type="PANTHER" id="PTHR43798">
    <property type="entry name" value="MONOACYLGLYCEROL LIPASE"/>
    <property type="match status" value="1"/>
</dbReference>
<dbReference type="GO" id="GO:0016020">
    <property type="term" value="C:membrane"/>
    <property type="evidence" value="ECO:0007669"/>
    <property type="project" value="TreeGrafter"/>
</dbReference>
<dbReference type="Pfam" id="PF12697">
    <property type="entry name" value="Abhydrolase_6"/>
    <property type="match status" value="1"/>
</dbReference>
<dbReference type="InterPro" id="IPR029058">
    <property type="entry name" value="AB_hydrolase_fold"/>
</dbReference>
<keyword evidence="4" id="KW-1185">Reference proteome</keyword>
<organism evidence="3 4">
    <name type="scientific">Cellulomonas uda</name>
    <dbReference type="NCBI Taxonomy" id="1714"/>
    <lineage>
        <taxon>Bacteria</taxon>
        <taxon>Bacillati</taxon>
        <taxon>Actinomycetota</taxon>
        <taxon>Actinomycetes</taxon>
        <taxon>Micrococcales</taxon>
        <taxon>Cellulomonadaceae</taxon>
        <taxon>Cellulomonas</taxon>
    </lineage>
</organism>
<evidence type="ECO:0000313" key="4">
    <source>
        <dbReference type="Proteomes" id="UP000315842"/>
    </source>
</evidence>
<dbReference type="PANTHER" id="PTHR43798:SF31">
    <property type="entry name" value="AB HYDROLASE SUPERFAMILY PROTEIN YCLE"/>
    <property type="match status" value="1"/>
</dbReference>
<dbReference type="Proteomes" id="UP000315842">
    <property type="component" value="Unassembled WGS sequence"/>
</dbReference>
<feature type="domain" description="AB hydrolase-1" evidence="2">
    <location>
        <begin position="15"/>
        <end position="248"/>
    </location>
</feature>
<dbReference type="AlphaFoldDB" id="A0A4Y3KB18"/>
<evidence type="ECO:0000313" key="3">
    <source>
        <dbReference type="EMBL" id="GEA81649.1"/>
    </source>
</evidence>
<sequence length="259" mass="26436">MTLHVLRDGGDDLAVVLLHGFPLDHRMWTAVAGRLTAPHRVLAADLPGAAGADADLPEPSVEAAADRVAAELAEAGVTRAVVVGLSMGGYVALALAERHAPLVAALGLVDTKSTADTADARAHRLRIADEAESTGTVDPVRGMATTLVGESTRAAQPDVTAQLAAWIDEQSPGGVAWAQRAMASRPDRTDVLAAFDGPVVVVVGDEDAVTPVAAAEHLASSARDAQLVVVPRSGHMSAVEQPGAVAAALDDLVQRAVSS</sequence>
<keyword evidence="1 3" id="KW-0378">Hydrolase</keyword>
<gene>
    <name evidence="3" type="ORF">CUD01_20930</name>
</gene>
<dbReference type="Gene3D" id="3.40.50.1820">
    <property type="entry name" value="alpha/beta hydrolase"/>
    <property type="match status" value="1"/>
</dbReference>
<dbReference type="RefSeq" id="WP_141320959.1">
    <property type="nucleotide sequence ID" value="NZ_BJLP01000034.1"/>
</dbReference>
<dbReference type="InterPro" id="IPR050266">
    <property type="entry name" value="AB_hydrolase_sf"/>
</dbReference>
<dbReference type="PRINTS" id="PR00111">
    <property type="entry name" value="ABHYDROLASE"/>
</dbReference>
<proteinExistence type="predicted"/>
<evidence type="ECO:0000256" key="1">
    <source>
        <dbReference type="ARBA" id="ARBA00022801"/>
    </source>
</evidence>
<dbReference type="InterPro" id="IPR000073">
    <property type="entry name" value="AB_hydrolase_1"/>
</dbReference>
<accession>A0A4Y3KB18</accession>
<evidence type="ECO:0000259" key="2">
    <source>
        <dbReference type="Pfam" id="PF12697"/>
    </source>
</evidence>
<dbReference type="EMBL" id="BJLP01000034">
    <property type="protein sequence ID" value="GEA81649.1"/>
    <property type="molecule type" value="Genomic_DNA"/>
</dbReference>
<protein>
    <submittedName>
        <fullName evidence="3">Hydrolase</fullName>
    </submittedName>
</protein>
<dbReference type="SUPFAM" id="SSF53474">
    <property type="entry name" value="alpha/beta-Hydrolases"/>
    <property type="match status" value="1"/>
</dbReference>
<name>A0A4Y3KB18_CELUD</name>
<comment type="caution">
    <text evidence="3">The sequence shown here is derived from an EMBL/GenBank/DDBJ whole genome shotgun (WGS) entry which is preliminary data.</text>
</comment>